<evidence type="ECO:0000259" key="8">
    <source>
        <dbReference type="PROSITE" id="PS50893"/>
    </source>
</evidence>
<dbReference type="PROSITE" id="PS00211">
    <property type="entry name" value="ABC_TRANSPORTER_1"/>
    <property type="match status" value="1"/>
</dbReference>
<sequence>MEEQMKQSEETILEVKDLSVFFSVHKKWLAAVDSVSFSVAPGEITGIVGESGSGKSVMSQSILRLRDHDTVVKYNGEILFEREDLLKKSLSGMQKIRGNQISIIFQDPLNSLSPVHTIGEQLSEILMLHKKMGKQQAGKRAVQMLELTGIPGAEACMKKYPFELSGGMQQRVMIAMALACEPKLLIADEPTTALDVTIQEQILYLIQELNEKLGMSVLFITHDMGVVSQICHSVKVMYLGQIVEEAKTDRLFAEPLHPYTKGLLASIPHLGVEKGKKLPTIPGTVPPLSKVPEGCHFCTRCSEATKQCRSEQPPSVEVQPGHFVKCWKYAEKQGQKGGA</sequence>
<reference evidence="9 12" key="1">
    <citation type="journal article" date="2018" name="Int. J. Syst. Evol. Microbiol.">
        <title>Draft Genome Sequence of Faecalimonas umbilicata JCM 30896T, an Acetate-Producing Bacterium Isolated from Human Feces.</title>
        <authorList>
            <person name="Sakamoto M."/>
            <person name="Ikeyama N."/>
            <person name="Yuki M."/>
            <person name="Ohkuma M."/>
        </authorList>
    </citation>
    <scope>NUCLEOTIDE SEQUENCE [LARGE SCALE GENOMIC DNA]</scope>
    <source>
        <strain evidence="9 12">EGH7</strain>
    </source>
</reference>
<evidence type="ECO:0000313" key="11">
    <source>
        <dbReference type="Proteomes" id="UP000294613"/>
    </source>
</evidence>
<evidence type="ECO:0000256" key="2">
    <source>
        <dbReference type="ARBA" id="ARBA00005417"/>
    </source>
</evidence>
<dbReference type="InterPro" id="IPR027417">
    <property type="entry name" value="P-loop_NTPase"/>
</dbReference>
<evidence type="ECO:0000256" key="4">
    <source>
        <dbReference type="ARBA" id="ARBA00022475"/>
    </source>
</evidence>
<dbReference type="RefSeq" id="WP_116441347.1">
    <property type="nucleotide sequence ID" value="NZ_BHEO01000002.1"/>
</dbReference>
<evidence type="ECO:0000313" key="12">
    <source>
        <dbReference type="Proteomes" id="UP000702954"/>
    </source>
</evidence>
<dbReference type="SUPFAM" id="SSF52540">
    <property type="entry name" value="P-loop containing nucleoside triphosphate hydrolases"/>
    <property type="match status" value="1"/>
</dbReference>
<gene>
    <name evidence="9" type="primary">oppD_4</name>
    <name evidence="10" type="ORF">EDD74_10841</name>
    <name evidence="9" type="ORF">FAEUMB_10330</name>
</gene>
<dbReference type="SMART" id="SM00382">
    <property type="entry name" value="AAA"/>
    <property type="match status" value="1"/>
</dbReference>
<feature type="domain" description="ABC transporter" evidence="8">
    <location>
        <begin position="15"/>
        <end position="264"/>
    </location>
</feature>
<dbReference type="InterPro" id="IPR003439">
    <property type="entry name" value="ABC_transporter-like_ATP-bd"/>
</dbReference>
<dbReference type="InterPro" id="IPR050388">
    <property type="entry name" value="ABC_Ni/Peptide_Import"/>
</dbReference>
<keyword evidence="7" id="KW-0472">Membrane</keyword>
<comment type="subcellular location">
    <subcellularLocation>
        <location evidence="1">Cell membrane</location>
        <topology evidence="1">Peripheral membrane protein</topology>
    </subcellularLocation>
</comment>
<accession>A0A4R3JP84</accession>
<dbReference type="InterPro" id="IPR017871">
    <property type="entry name" value="ABC_transporter-like_CS"/>
</dbReference>
<dbReference type="PROSITE" id="PS50893">
    <property type="entry name" value="ABC_TRANSPORTER_2"/>
    <property type="match status" value="1"/>
</dbReference>
<protein>
    <submittedName>
        <fullName evidence="9">Peptide ABC transporter ATP-binding protein</fullName>
    </submittedName>
    <submittedName>
        <fullName evidence="10">Peptide/nickel transport system ATP-binding protein</fullName>
    </submittedName>
</protein>
<evidence type="ECO:0000256" key="7">
    <source>
        <dbReference type="ARBA" id="ARBA00023136"/>
    </source>
</evidence>
<dbReference type="Pfam" id="PF08352">
    <property type="entry name" value="oligo_HPY"/>
    <property type="match status" value="1"/>
</dbReference>
<proteinExistence type="inferred from homology"/>
<comment type="similarity">
    <text evidence="2">Belongs to the ABC transporter superfamily.</text>
</comment>
<keyword evidence="4" id="KW-1003">Cell membrane</keyword>
<evidence type="ECO:0000256" key="1">
    <source>
        <dbReference type="ARBA" id="ARBA00004202"/>
    </source>
</evidence>
<dbReference type="Proteomes" id="UP000294613">
    <property type="component" value="Unassembled WGS sequence"/>
</dbReference>
<evidence type="ECO:0000256" key="6">
    <source>
        <dbReference type="ARBA" id="ARBA00022840"/>
    </source>
</evidence>
<dbReference type="CDD" id="cd03257">
    <property type="entry name" value="ABC_NikE_OppD_transporters"/>
    <property type="match status" value="1"/>
</dbReference>
<keyword evidence="6 10" id="KW-0067">ATP-binding</keyword>
<keyword evidence="5" id="KW-0547">Nucleotide-binding</keyword>
<dbReference type="InterPro" id="IPR003593">
    <property type="entry name" value="AAA+_ATPase"/>
</dbReference>
<dbReference type="GO" id="GO:0016887">
    <property type="term" value="F:ATP hydrolysis activity"/>
    <property type="evidence" value="ECO:0007669"/>
    <property type="project" value="InterPro"/>
</dbReference>
<dbReference type="PANTHER" id="PTHR43297">
    <property type="entry name" value="OLIGOPEPTIDE TRANSPORT ATP-BINDING PROTEIN APPD"/>
    <property type="match status" value="1"/>
</dbReference>
<dbReference type="Proteomes" id="UP000702954">
    <property type="component" value="Unassembled WGS sequence"/>
</dbReference>
<dbReference type="GO" id="GO:0005886">
    <property type="term" value="C:plasma membrane"/>
    <property type="evidence" value="ECO:0007669"/>
    <property type="project" value="UniProtKB-SubCell"/>
</dbReference>
<dbReference type="Pfam" id="PF00005">
    <property type="entry name" value="ABC_tran"/>
    <property type="match status" value="1"/>
</dbReference>
<reference evidence="10 11" key="2">
    <citation type="submission" date="2019-03" db="EMBL/GenBank/DDBJ databases">
        <title>Genomic Encyclopedia of Type Strains, Phase IV (KMG-IV): sequencing the most valuable type-strain genomes for metagenomic binning, comparative biology and taxonomic classification.</title>
        <authorList>
            <person name="Goeker M."/>
        </authorList>
    </citation>
    <scope>NUCLEOTIDE SEQUENCE [LARGE SCALE GENOMIC DNA]</scope>
    <source>
        <strain evidence="10 11">DSM 103426</strain>
    </source>
</reference>
<dbReference type="FunFam" id="3.40.50.300:FF:000016">
    <property type="entry name" value="Oligopeptide ABC transporter ATP-binding component"/>
    <property type="match status" value="1"/>
</dbReference>
<keyword evidence="12" id="KW-1185">Reference proteome</keyword>
<dbReference type="PANTHER" id="PTHR43297:SF2">
    <property type="entry name" value="DIPEPTIDE TRANSPORT ATP-BINDING PROTEIN DPPD"/>
    <property type="match status" value="1"/>
</dbReference>
<evidence type="ECO:0000313" key="9">
    <source>
        <dbReference type="EMBL" id="GBU04492.1"/>
    </source>
</evidence>
<name>A0A4R3JP84_9FIRM</name>
<dbReference type="InterPro" id="IPR013563">
    <property type="entry name" value="Oligopep_ABC_C"/>
</dbReference>
<dbReference type="GO" id="GO:0005524">
    <property type="term" value="F:ATP binding"/>
    <property type="evidence" value="ECO:0007669"/>
    <property type="project" value="UniProtKB-KW"/>
</dbReference>
<organism evidence="10 11">
    <name type="scientific">Faecalimonas umbilicata</name>
    <dbReference type="NCBI Taxonomy" id="1912855"/>
    <lineage>
        <taxon>Bacteria</taxon>
        <taxon>Bacillati</taxon>
        <taxon>Bacillota</taxon>
        <taxon>Clostridia</taxon>
        <taxon>Lachnospirales</taxon>
        <taxon>Lachnospiraceae</taxon>
        <taxon>Faecalimonas</taxon>
    </lineage>
</organism>
<keyword evidence="3" id="KW-0813">Transport</keyword>
<dbReference type="EMBL" id="BHEO01000002">
    <property type="protein sequence ID" value="GBU04492.1"/>
    <property type="molecule type" value="Genomic_DNA"/>
</dbReference>
<dbReference type="NCBIfam" id="TIGR01727">
    <property type="entry name" value="oligo_HPY"/>
    <property type="match status" value="1"/>
</dbReference>
<evidence type="ECO:0000256" key="5">
    <source>
        <dbReference type="ARBA" id="ARBA00022741"/>
    </source>
</evidence>
<dbReference type="AlphaFoldDB" id="A0A4R3JP84"/>
<evidence type="ECO:0000256" key="3">
    <source>
        <dbReference type="ARBA" id="ARBA00022448"/>
    </source>
</evidence>
<dbReference type="GO" id="GO:0015833">
    <property type="term" value="P:peptide transport"/>
    <property type="evidence" value="ECO:0007669"/>
    <property type="project" value="InterPro"/>
</dbReference>
<dbReference type="Gene3D" id="3.40.50.300">
    <property type="entry name" value="P-loop containing nucleotide triphosphate hydrolases"/>
    <property type="match status" value="1"/>
</dbReference>
<evidence type="ECO:0000313" key="10">
    <source>
        <dbReference type="EMBL" id="TCS68465.1"/>
    </source>
</evidence>
<comment type="caution">
    <text evidence="10">The sequence shown here is derived from an EMBL/GenBank/DDBJ whole genome shotgun (WGS) entry which is preliminary data.</text>
</comment>
<dbReference type="EMBL" id="SLZV01000008">
    <property type="protein sequence ID" value="TCS68465.1"/>
    <property type="molecule type" value="Genomic_DNA"/>
</dbReference>